<proteinExistence type="predicted"/>
<gene>
    <name evidence="1" type="ORF">SIAM614_00290</name>
</gene>
<sequence length="57" mass="6271">MLFTAFATSTTVNAATHPEMMVKQAAQTVAVKANDGVKIVVAGRERNRRVEMKLPKR</sequence>
<organism evidence="1 2">
    <name type="scientific">Roseibium aggregatum (strain ATCC 25650 / DSM 13394 / JCM 20685 / NBRC 16684 / NCIMB 2208 / IAM 12614 / B1)</name>
    <name type="common">Stappia aggregata</name>
    <dbReference type="NCBI Taxonomy" id="384765"/>
    <lineage>
        <taxon>Bacteria</taxon>
        <taxon>Pseudomonadati</taxon>
        <taxon>Pseudomonadota</taxon>
        <taxon>Alphaproteobacteria</taxon>
        <taxon>Hyphomicrobiales</taxon>
        <taxon>Stappiaceae</taxon>
        <taxon>Roseibium</taxon>
    </lineage>
</organism>
<accession>A0P404</accession>
<evidence type="ECO:0000313" key="1">
    <source>
        <dbReference type="EMBL" id="EAV40250.1"/>
    </source>
</evidence>
<dbReference type="EMBL" id="AAUW01000036">
    <property type="protein sequence ID" value="EAV40250.1"/>
    <property type="molecule type" value="Genomic_DNA"/>
</dbReference>
<evidence type="ECO:0000313" key="2">
    <source>
        <dbReference type="Proteomes" id="UP000004848"/>
    </source>
</evidence>
<dbReference type="Proteomes" id="UP000004848">
    <property type="component" value="Unassembled WGS sequence"/>
</dbReference>
<protein>
    <submittedName>
        <fullName evidence="1">Uncharacterized protein</fullName>
    </submittedName>
</protein>
<name>A0P404_ROSAI</name>
<dbReference type="AlphaFoldDB" id="A0P404"/>
<comment type="caution">
    <text evidence="1">The sequence shown here is derived from an EMBL/GenBank/DDBJ whole genome shotgun (WGS) entry which is preliminary data.</text>
</comment>
<reference evidence="1 2" key="1">
    <citation type="submission" date="2006-05" db="EMBL/GenBank/DDBJ databases">
        <authorList>
            <person name="King G."/>
            <person name="Ferriera S."/>
            <person name="Johnson J."/>
            <person name="Kravitz S."/>
            <person name="Beeson K."/>
            <person name="Sutton G."/>
            <person name="Rogers Y.-H."/>
            <person name="Friedman R."/>
            <person name="Frazier M."/>
            <person name="Venter J.C."/>
        </authorList>
    </citation>
    <scope>NUCLEOTIDE SEQUENCE [LARGE SCALE GENOMIC DNA]</scope>
    <source>
        <strain evidence="2">ATCC 25650 / DSM 13394 / JCM 20685 / NBRC 16684 / NCIMB 2208 / IAM 12614 / B1</strain>
    </source>
</reference>